<dbReference type="EMBL" id="DLYI01000313">
    <property type="protein sequence ID" value="HAC30700.1"/>
    <property type="molecule type" value="Genomic_DNA"/>
</dbReference>
<feature type="non-terminal residue" evidence="1">
    <location>
        <position position="168"/>
    </location>
</feature>
<evidence type="ECO:0008006" key="3">
    <source>
        <dbReference type="Google" id="ProtNLM"/>
    </source>
</evidence>
<dbReference type="AlphaFoldDB" id="A0A3B8WQE3"/>
<evidence type="ECO:0000313" key="2">
    <source>
        <dbReference type="Proteomes" id="UP000261325"/>
    </source>
</evidence>
<protein>
    <recommendedName>
        <fullName evidence="3">HNH endonuclease</fullName>
    </recommendedName>
</protein>
<name>A0A3B8WQE3_MARNT</name>
<evidence type="ECO:0000313" key="1">
    <source>
        <dbReference type="EMBL" id="HAC30700.1"/>
    </source>
</evidence>
<reference evidence="1 2" key="1">
    <citation type="journal article" date="2018" name="Nat. Biotechnol.">
        <title>A standardized bacterial taxonomy based on genome phylogeny substantially revises the tree of life.</title>
        <authorList>
            <person name="Parks D.H."/>
            <person name="Chuvochina M."/>
            <person name="Waite D.W."/>
            <person name="Rinke C."/>
            <person name="Skarshewski A."/>
            <person name="Chaumeil P.A."/>
            <person name="Hugenholtz P."/>
        </authorList>
    </citation>
    <scope>NUCLEOTIDE SEQUENCE [LARGE SCALE GENOMIC DNA]</scope>
    <source>
        <strain evidence="1">UBA9049</strain>
    </source>
</reference>
<dbReference type="Proteomes" id="UP000261325">
    <property type="component" value="Unassembled WGS sequence"/>
</dbReference>
<gene>
    <name evidence="1" type="ORF">DCF82_23280</name>
</gene>
<proteinExistence type="predicted"/>
<organism evidence="1 2">
    <name type="scientific">Marinobacter nauticus</name>
    <name type="common">Marinobacter hydrocarbonoclasticus</name>
    <name type="synonym">Marinobacter aquaeolei</name>
    <dbReference type="NCBI Taxonomy" id="2743"/>
    <lineage>
        <taxon>Bacteria</taxon>
        <taxon>Pseudomonadati</taxon>
        <taxon>Pseudomonadota</taxon>
        <taxon>Gammaproteobacteria</taxon>
        <taxon>Pseudomonadales</taxon>
        <taxon>Marinobacteraceae</taxon>
        <taxon>Marinobacter</taxon>
    </lineage>
</organism>
<accession>A0A3B8WQE3</accession>
<comment type="caution">
    <text evidence="1">The sequence shown here is derived from an EMBL/GenBank/DDBJ whole genome shotgun (WGS) entry which is preliminary data.</text>
</comment>
<sequence length="168" mass="18909">MAGQDNHMWAGGAVECECAMCGQHFSVNKAKVRIGAKFCSVKCKHESQAVKKISLTCEVCDAVFERYPSDISKAKKRGYSAAVCSRECHGEALTKRQTREGNPQWKGGVTPENKRIRDSKETADWRKAVFERDDYTCQHCGDRNRKGRGRNIHLHAHHIKGFAAFPEL</sequence>